<feature type="transmembrane region" description="Helical" evidence="1">
    <location>
        <begin position="404"/>
        <end position="427"/>
    </location>
</feature>
<evidence type="ECO:0000256" key="1">
    <source>
        <dbReference type="SAM" id="Phobius"/>
    </source>
</evidence>
<accession>A0A2Z5UU47</accession>
<feature type="transmembrane region" description="Helical" evidence="1">
    <location>
        <begin position="257"/>
        <end position="277"/>
    </location>
</feature>
<dbReference type="AlphaFoldDB" id="A0A2Z5UU47"/>
<keyword evidence="1" id="KW-0472">Membrane</keyword>
<reference evidence="2 3" key="1">
    <citation type="submission" date="2017-03" db="EMBL/GenBank/DDBJ databases">
        <title>The genome sequence of Candidatus Rickettsiella viridis.</title>
        <authorList>
            <person name="Nikoh N."/>
            <person name="Tsuchida T."/>
            <person name="Yamaguchi K."/>
            <person name="Maeda T."/>
            <person name="Shigenobu S."/>
            <person name="Fukatsu T."/>
        </authorList>
    </citation>
    <scope>NUCLEOTIDE SEQUENCE [LARGE SCALE GENOMIC DNA]</scope>
    <source>
        <strain evidence="2 3">Ap-RA04</strain>
    </source>
</reference>
<dbReference type="EMBL" id="AP018005">
    <property type="protein sequence ID" value="BBB14575.1"/>
    <property type="molecule type" value="Genomic_DNA"/>
</dbReference>
<name>A0A2Z5UU47_9COXI</name>
<keyword evidence="1" id="KW-0812">Transmembrane</keyword>
<protein>
    <submittedName>
        <fullName evidence="2">Hypothetical membrane spanning protein</fullName>
    </submittedName>
</protein>
<evidence type="ECO:0000313" key="3">
    <source>
        <dbReference type="Proteomes" id="UP000282483"/>
    </source>
</evidence>
<dbReference type="RefSeq" id="WP_126322107.1">
    <property type="nucleotide sequence ID" value="NZ_AP018005.1"/>
</dbReference>
<dbReference type="Proteomes" id="UP000282483">
    <property type="component" value="Chromosome"/>
</dbReference>
<keyword evidence="3" id="KW-1185">Reference proteome</keyword>
<feature type="transmembrane region" description="Helical" evidence="1">
    <location>
        <begin position="361"/>
        <end position="383"/>
    </location>
</feature>
<organism evidence="2 3">
    <name type="scientific">Candidatus Rickettsiella viridis</name>
    <dbReference type="NCBI Taxonomy" id="676208"/>
    <lineage>
        <taxon>Bacteria</taxon>
        <taxon>Pseudomonadati</taxon>
        <taxon>Pseudomonadota</taxon>
        <taxon>Gammaproteobacteria</taxon>
        <taxon>Legionellales</taxon>
        <taxon>Coxiellaceae</taxon>
        <taxon>Rickettsiella</taxon>
    </lineage>
</organism>
<evidence type="ECO:0000313" key="2">
    <source>
        <dbReference type="EMBL" id="BBB14575.1"/>
    </source>
</evidence>
<proteinExistence type="predicted"/>
<feature type="transmembrane region" description="Helical" evidence="1">
    <location>
        <begin position="226"/>
        <end position="251"/>
    </location>
</feature>
<feature type="transmembrane region" description="Helical" evidence="1">
    <location>
        <begin position="318"/>
        <end position="341"/>
    </location>
</feature>
<keyword evidence="1" id="KW-1133">Transmembrane helix</keyword>
<feature type="transmembrane region" description="Helical" evidence="1">
    <location>
        <begin position="439"/>
        <end position="461"/>
    </location>
</feature>
<gene>
    <name evidence="2" type="ORF">RVIR1_00330</name>
</gene>
<sequence length="631" mass="68626">MQLKTFLKQLLGKMGKDSHAKNLVEKLSVMGLKKYMLFEGNFNKDIKRLYSLGRFPFQPSSWEDLSDEKLDEELWGRLHNLRCFLEAWEDSGLSRDDKKKRHAFKYKKDLAKPIRKKIHEALNIEVINLVEKVLSKAVLAEELKEDTKNSENIVVLNKQLTDIKTDIKRANAKVSGNQLIELTSKCLDTLKTINPDLKVPEGKDIEQRFKKAANAITSFKTLQQKILASLSVSVAIIAALACGFFTGGAIYALIGSALLPGVVIPIVVIVGLIGFAVNARFFSKSLPEFLLKLFNPSRITEFINEEGDLKQFSNLKKYVYLPLAALFSVAVGISFAAFSLVQLSTMLVALPFLAATGPLPIILAVVLAITMTIVMFKAFVEIAPNLSASRLWQSLRTAWKEMSFLKFLSHGITLAVCGIGVFGLFMACHMGVPTLGTIFGGPASIFVFVTSFVGQLPFNVLTVSTFCKVMGNFFLGIPANVKSLFRKEPTQLSEAAKKSPLLNKIASAGRDIITGGAMLINGVANGATLLSGTPLTSKYIAAGAAGALNSISGNLVSSDSDTQERSQADEIAIQKLKGSLESQESESEASKADNALRACLAAELPFFGGCHLPVEQQSISSEQQLSVKMAA</sequence>
<dbReference type="KEGG" id="rvi:RVIR1_00330"/>